<dbReference type="EMBL" id="JAMDLW010000004">
    <property type="protein sequence ID" value="MCY9518952.1"/>
    <property type="molecule type" value="Genomic_DNA"/>
</dbReference>
<dbReference type="Gene3D" id="3.40.190.10">
    <property type="entry name" value="Periplasmic binding protein-like II"/>
    <property type="match status" value="2"/>
</dbReference>
<feature type="region of interest" description="Disordered" evidence="4">
    <location>
        <begin position="35"/>
        <end position="56"/>
    </location>
</feature>
<feature type="compositionally biased region" description="Low complexity" evidence="4">
    <location>
        <begin position="41"/>
        <end position="56"/>
    </location>
</feature>
<protein>
    <submittedName>
        <fullName evidence="5">ABC transporter substrate-binding protein</fullName>
    </submittedName>
</protein>
<dbReference type="PROSITE" id="PS51257">
    <property type="entry name" value="PROKAR_LIPOPROTEIN"/>
    <property type="match status" value="1"/>
</dbReference>
<comment type="caution">
    <text evidence="5">The sequence shown here is derived from an EMBL/GenBank/DDBJ whole genome shotgun (WGS) entry which is preliminary data.</text>
</comment>
<keyword evidence="3" id="KW-0456">Lyase</keyword>
<evidence type="ECO:0000256" key="1">
    <source>
        <dbReference type="ARBA" id="ARBA00004863"/>
    </source>
</evidence>
<dbReference type="RefSeq" id="WP_087435092.1">
    <property type="nucleotide sequence ID" value="NZ_JAMDLV010000005.1"/>
</dbReference>
<dbReference type="PANTHER" id="PTHR30024:SF46">
    <property type="entry name" value="ABC TRANSPORTER, SUBSTRATE-BINDING LIPOPROTEIN"/>
    <property type="match status" value="1"/>
</dbReference>
<organism evidence="5 6">
    <name type="scientific">Paenibacillus apiarius</name>
    <dbReference type="NCBI Taxonomy" id="46240"/>
    <lineage>
        <taxon>Bacteria</taxon>
        <taxon>Bacillati</taxon>
        <taxon>Bacillota</taxon>
        <taxon>Bacilli</taxon>
        <taxon>Bacillales</taxon>
        <taxon>Paenibacillaceae</taxon>
        <taxon>Paenibacillus</taxon>
    </lineage>
</organism>
<keyword evidence="6" id="KW-1185">Reference proteome</keyword>
<proteinExistence type="predicted"/>
<dbReference type="PIRSF" id="PIRSF027386">
    <property type="entry name" value="UCP027386_ABC_sbc_TM0202"/>
    <property type="match status" value="1"/>
</dbReference>
<dbReference type="InterPro" id="IPR027024">
    <property type="entry name" value="UCP027386_ABC_sbc_TM0202"/>
</dbReference>
<evidence type="ECO:0000313" key="6">
    <source>
        <dbReference type="Proteomes" id="UP001207626"/>
    </source>
</evidence>
<dbReference type="SUPFAM" id="SSF53850">
    <property type="entry name" value="Periplasmic binding protein-like II"/>
    <property type="match status" value="1"/>
</dbReference>
<accession>A0ABT4DNL3</accession>
<reference evidence="5 6" key="1">
    <citation type="submission" date="2022-05" db="EMBL/GenBank/DDBJ databases">
        <title>Genome Sequencing of Bee-Associated Microbes.</title>
        <authorList>
            <person name="Dunlap C."/>
        </authorList>
    </citation>
    <scope>NUCLEOTIDE SEQUENCE [LARGE SCALE GENOMIC DNA]</scope>
    <source>
        <strain evidence="5 6">NRRL NRS-1438</strain>
    </source>
</reference>
<comment type="pathway">
    <text evidence="1">Quinol/quinone metabolism; menaquinone biosynthesis.</text>
</comment>
<dbReference type="Pfam" id="PF02621">
    <property type="entry name" value="VitK2_biosynth"/>
    <property type="match status" value="1"/>
</dbReference>
<gene>
    <name evidence="5" type="ORF">M5X09_04560</name>
</gene>
<keyword evidence="2" id="KW-0474">Menaquinone biosynthesis</keyword>
<evidence type="ECO:0000256" key="2">
    <source>
        <dbReference type="ARBA" id="ARBA00022428"/>
    </source>
</evidence>
<name>A0ABT4DNL3_9BACL</name>
<dbReference type="InterPro" id="IPR003773">
    <property type="entry name" value="Menaquinone_biosynth"/>
</dbReference>
<evidence type="ECO:0000313" key="5">
    <source>
        <dbReference type="EMBL" id="MCY9518952.1"/>
    </source>
</evidence>
<dbReference type="PANTHER" id="PTHR30024">
    <property type="entry name" value="ALIPHATIC SULFONATES-BINDING PROTEIN-RELATED"/>
    <property type="match status" value="1"/>
</dbReference>
<sequence length="364" mass="39797">MPYSLKIKRFPIIVIIISLCAMLISGCGADAEKPASSLEHQQAQQTSSPEASAAESASPAATEAAKLAKLTIQAPLGISISSPVYHILEQHLLEPYADTIEYTPWKSPDELRARITSGQADISAVPSYVGANLYNRGMDVKLLNVLIWGILYVVGPEGEPVDWETLRGQTVYVPLKGDMPDLVFRYLLKKNGLDSSKDLKLEYVSAPQELVAMLASGKAKYAVIPEHLATMATKKVKGTFKAMNLQEEWAKVTGLPARIPQAGILVSGKLVKEHPDTVAALQQAFEQSVSYLNKQPQEAAKGIIKYQDGLTPELIANLLPSINLQFVPAQDAKEELEFFYTELSVLSPEIIGGKLPDEDFYYKP</sequence>
<evidence type="ECO:0000256" key="3">
    <source>
        <dbReference type="ARBA" id="ARBA00023239"/>
    </source>
</evidence>
<evidence type="ECO:0000256" key="4">
    <source>
        <dbReference type="SAM" id="MobiDB-lite"/>
    </source>
</evidence>
<dbReference type="Proteomes" id="UP001207626">
    <property type="component" value="Unassembled WGS sequence"/>
</dbReference>